<accession>A0AAV7SIU8</accession>
<gene>
    <name evidence="2" type="ORF">NDU88_004430</name>
</gene>
<sequence length="94" mass="9805">MPTGETGTATPAGAQSHADKRRQPAFAESAAYSLCRVAVRSLLDREKMHRVPASTLCGRMPDPQLAPGLACRVFSKRLSAAAVTAAVSVLGGVR</sequence>
<evidence type="ECO:0000256" key="1">
    <source>
        <dbReference type="SAM" id="MobiDB-lite"/>
    </source>
</evidence>
<reference evidence="2" key="1">
    <citation type="journal article" date="2022" name="bioRxiv">
        <title>Sequencing and chromosome-scale assembly of the giantPleurodeles waltlgenome.</title>
        <authorList>
            <person name="Brown T."/>
            <person name="Elewa A."/>
            <person name="Iarovenko S."/>
            <person name="Subramanian E."/>
            <person name="Araus A.J."/>
            <person name="Petzold A."/>
            <person name="Susuki M."/>
            <person name="Suzuki K.-i.T."/>
            <person name="Hayashi T."/>
            <person name="Toyoda A."/>
            <person name="Oliveira C."/>
            <person name="Osipova E."/>
            <person name="Leigh N.D."/>
            <person name="Simon A."/>
            <person name="Yun M.H."/>
        </authorList>
    </citation>
    <scope>NUCLEOTIDE SEQUENCE</scope>
    <source>
        <strain evidence="2">20211129_DDA</strain>
        <tissue evidence="2">Liver</tissue>
    </source>
</reference>
<organism evidence="2 3">
    <name type="scientific">Pleurodeles waltl</name>
    <name type="common">Iberian ribbed newt</name>
    <dbReference type="NCBI Taxonomy" id="8319"/>
    <lineage>
        <taxon>Eukaryota</taxon>
        <taxon>Metazoa</taxon>
        <taxon>Chordata</taxon>
        <taxon>Craniata</taxon>
        <taxon>Vertebrata</taxon>
        <taxon>Euteleostomi</taxon>
        <taxon>Amphibia</taxon>
        <taxon>Batrachia</taxon>
        <taxon>Caudata</taxon>
        <taxon>Salamandroidea</taxon>
        <taxon>Salamandridae</taxon>
        <taxon>Pleurodelinae</taxon>
        <taxon>Pleurodeles</taxon>
    </lineage>
</organism>
<protein>
    <submittedName>
        <fullName evidence="2">Uncharacterized protein</fullName>
    </submittedName>
</protein>
<dbReference type="Proteomes" id="UP001066276">
    <property type="component" value="Chromosome 4_2"/>
</dbReference>
<evidence type="ECO:0000313" key="3">
    <source>
        <dbReference type="Proteomes" id="UP001066276"/>
    </source>
</evidence>
<proteinExistence type="predicted"/>
<name>A0AAV7SIU8_PLEWA</name>
<feature type="region of interest" description="Disordered" evidence="1">
    <location>
        <begin position="1"/>
        <end position="24"/>
    </location>
</feature>
<evidence type="ECO:0000313" key="2">
    <source>
        <dbReference type="EMBL" id="KAJ1163983.1"/>
    </source>
</evidence>
<feature type="compositionally biased region" description="Low complexity" evidence="1">
    <location>
        <begin position="1"/>
        <end position="14"/>
    </location>
</feature>
<dbReference type="EMBL" id="JANPWB010000008">
    <property type="protein sequence ID" value="KAJ1163983.1"/>
    <property type="molecule type" value="Genomic_DNA"/>
</dbReference>
<dbReference type="AlphaFoldDB" id="A0AAV7SIU8"/>
<keyword evidence="3" id="KW-1185">Reference proteome</keyword>
<comment type="caution">
    <text evidence="2">The sequence shown here is derived from an EMBL/GenBank/DDBJ whole genome shotgun (WGS) entry which is preliminary data.</text>
</comment>